<dbReference type="EMBL" id="BATL01000126">
    <property type="protein sequence ID" value="GAD78115.1"/>
    <property type="molecule type" value="Genomic_DNA"/>
</dbReference>
<gene>
    <name evidence="1" type="ORF">VAZ01S_126_00030</name>
</gene>
<protein>
    <submittedName>
        <fullName evidence="1">Uncharacterized protein</fullName>
    </submittedName>
</protein>
<evidence type="ECO:0000313" key="2">
    <source>
        <dbReference type="Proteomes" id="UP000016567"/>
    </source>
</evidence>
<accession>U3AWI6</accession>
<dbReference type="Proteomes" id="UP000016567">
    <property type="component" value="Unassembled WGS sequence"/>
</dbReference>
<reference evidence="1 2" key="1">
    <citation type="submission" date="2013-09" db="EMBL/GenBank/DDBJ databases">
        <title>Whole genome shotgun sequence of Vibrio azureus NBRC 104587.</title>
        <authorList>
            <person name="Isaki S."/>
            <person name="Hosoyama A."/>
            <person name="Numata M."/>
            <person name="Hashimoto M."/>
            <person name="Hosoyama Y."/>
            <person name="Tsuchikane K."/>
            <person name="Noguchi M."/>
            <person name="Hirakata S."/>
            <person name="Ichikawa N."/>
            <person name="Ohji S."/>
            <person name="Yamazoe A."/>
            <person name="Fujita N."/>
        </authorList>
    </citation>
    <scope>NUCLEOTIDE SEQUENCE [LARGE SCALE GENOMIC DNA]</scope>
    <source>
        <strain evidence="1 2">NBRC 104587</strain>
    </source>
</reference>
<dbReference type="AlphaFoldDB" id="U3AWI6"/>
<proteinExistence type="predicted"/>
<dbReference type="RefSeq" id="WP_021711847.1">
    <property type="nucleotide sequence ID" value="NZ_BATL01000126.1"/>
</dbReference>
<comment type="caution">
    <text evidence="1">The sequence shown here is derived from an EMBL/GenBank/DDBJ whole genome shotgun (WGS) entry which is preliminary data.</text>
</comment>
<keyword evidence="2" id="KW-1185">Reference proteome</keyword>
<evidence type="ECO:0000313" key="1">
    <source>
        <dbReference type="EMBL" id="GAD78115.1"/>
    </source>
</evidence>
<dbReference type="eggNOG" id="ENOG5031P5F">
    <property type="taxonomic scope" value="Bacteria"/>
</dbReference>
<organism evidence="1 2">
    <name type="scientific">Vibrio azureus NBRC 104587</name>
    <dbReference type="NCBI Taxonomy" id="1219077"/>
    <lineage>
        <taxon>Bacteria</taxon>
        <taxon>Pseudomonadati</taxon>
        <taxon>Pseudomonadota</taxon>
        <taxon>Gammaproteobacteria</taxon>
        <taxon>Vibrionales</taxon>
        <taxon>Vibrionaceae</taxon>
        <taxon>Vibrio</taxon>
    </lineage>
</organism>
<sequence>MKIIKNTLVLISPLFIYKPLVAGELESVSMSASHKHLFTADNQRHEEAKVLFNVILNRIPRGQLGKLSQDYLIKLADQQPDTTESNEQSQDIAVKQETAKAIQYYLRHQKVDNGRFIKIGDKVAGWCLVTDKGNCEGPLNTTGALSHIKQGVSPSGGNALVVGKPNSQTSILTTLETLPGQTYTLSFNYTGGFVKYSGNTYTFQPVSALVRIGAEQTLIEMQHPFVEEKFWIGGSEGVINAPWDNNQDGHRWEKVELQFVATQYQTVLEFTHLAQNNNQQQTSPLMLSNVMVYDDVIVDKSLQPGKVAFVATSGAAVMGAGGTWLYLANKGASANYFQSLGYSLTTVGPGTKNMALNAAFDDMHEIMQGSGGLEVLENYISFTTREYGSAYFKQPISRAEFNVLAQEGYTELDTGISANALTFDDNATYVTKPIVGQSVDAEVQTVIKFTSQQRAIDFVRQLDRYLMIQTSQVQAIRQQIHSLSVLVGNTEANAVAAEHESVIVFHTGNTITLNGSSQVGLNEFVAWFAKSNGYKSSIVDSLPFTYNSTSVSGIGWSSIIEDVDSVAANVIHNSYQAGMTVEEFSTAAIEAMEAAGILVML</sequence>
<name>U3AWI6_9VIBR</name>